<sequence>MTSATAWSLYQEFRSDGVARKEGWVYGFMQSLIDEQRKRMGKDSCSDGGIKKKTMIEVLLKLQETEPETKRLRNTSNVDVEEQVAMFLYILGHNLRLHVIANNFSRSLDTVHRHFLNVLKAVVKLYKDLVKPLGINSSLEIGSNFRTWHSYFKHWAILRTDPFFDIKVQVKIVIACCTLHNFILNVDLDDLLEHELNDASEDLGSDQVILEEDVANLATSLEWSGRRDALATLMWNEYNR</sequence>
<name>A0AAP0S381_LIQFO</name>
<evidence type="ECO:0000313" key="3">
    <source>
        <dbReference type="Proteomes" id="UP001415857"/>
    </source>
</evidence>
<proteinExistence type="predicted"/>
<comment type="caution">
    <text evidence="2">The sequence shown here is derived from an EMBL/GenBank/DDBJ whole genome shotgun (WGS) entry which is preliminary data.</text>
</comment>
<dbReference type="EMBL" id="JBBPBK010000004">
    <property type="protein sequence ID" value="KAK9286756.1"/>
    <property type="molecule type" value="Genomic_DNA"/>
</dbReference>
<evidence type="ECO:0000259" key="1">
    <source>
        <dbReference type="Pfam" id="PF26138"/>
    </source>
</evidence>
<gene>
    <name evidence="2" type="ORF">L1049_015160</name>
</gene>
<accession>A0AAP0S381</accession>
<dbReference type="PANTHER" id="PTHR22930">
    <property type="match status" value="1"/>
</dbReference>
<organism evidence="2 3">
    <name type="scientific">Liquidambar formosana</name>
    <name type="common">Formosan gum</name>
    <dbReference type="NCBI Taxonomy" id="63359"/>
    <lineage>
        <taxon>Eukaryota</taxon>
        <taxon>Viridiplantae</taxon>
        <taxon>Streptophyta</taxon>
        <taxon>Embryophyta</taxon>
        <taxon>Tracheophyta</taxon>
        <taxon>Spermatophyta</taxon>
        <taxon>Magnoliopsida</taxon>
        <taxon>eudicotyledons</taxon>
        <taxon>Gunneridae</taxon>
        <taxon>Pentapetalae</taxon>
        <taxon>Saxifragales</taxon>
        <taxon>Altingiaceae</taxon>
        <taxon>Liquidambar</taxon>
    </lineage>
</organism>
<feature type="domain" description="DUF8040" evidence="1">
    <location>
        <begin position="58"/>
        <end position="124"/>
    </location>
</feature>
<dbReference type="Pfam" id="PF26138">
    <property type="entry name" value="DUF8040"/>
    <property type="match status" value="1"/>
</dbReference>
<dbReference type="PANTHER" id="PTHR22930:SF228">
    <property type="entry name" value="PROTEIN ALP1-LIKE"/>
    <property type="match status" value="1"/>
</dbReference>
<protein>
    <recommendedName>
        <fullName evidence="1">DUF8040 domain-containing protein</fullName>
    </recommendedName>
</protein>
<dbReference type="Proteomes" id="UP001415857">
    <property type="component" value="Unassembled WGS sequence"/>
</dbReference>
<reference evidence="2 3" key="1">
    <citation type="journal article" date="2024" name="Plant J.">
        <title>Genome sequences and population genomics reveal climatic adaptation and genomic divergence between two closely related sweetgum species.</title>
        <authorList>
            <person name="Xu W.Q."/>
            <person name="Ren C.Q."/>
            <person name="Zhang X.Y."/>
            <person name="Comes H.P."/>
            <person name="Liu X.H."/>
            <person name="Li Y.G."/>
            <person name="Kettle C.J."/>
            <person name="Jalonen R."/>
            <person name="Gaisberger H."/>
            <person name="Ma Y.Z."/>
            <person name="Qiu Y.X."/>
        </authorList>
    </citation>
    <scope>NUCLEOTIDE SEQUENCE [LARGE SCALE GENOMIC DNA]</scope>
    <source>
        <strain evidence="2">Hangzhou</strain>
    </source>
</reference>
<keyword evidence="3" id="KW-1185">Reference proteome</keyword>
<evidence type="ECO:0000313" key="2">
    <source>
        <dbReference type="EMBL" id="KAK9286756.1"/>
    </source>
</evidence>
<dbReference type="InterPro" id="IPR045249">
    <property type="entry name" value="HARBI1-like"/>
</dbReference>
<dbReference type="InterPro" id="IPR058353">
    <property type="entry name" value="DUF8040"/>
</dbReference>
<dbReference type="AlphaFoldDB" id="A0AAP0S381"/>